<dbReference type="AlphaFoldDB" id="A0A9D2HQR2"/>
<feature type="compositionally biased region" description="Low complexity" evidence="1">
    <location>
        <begin position="136"/>
        <end position="146"/>
    </location>
</feature>
<sequence length="188" mass="20344">MGIERISTESITPFRAVQTDWELARKIADSNRPQQAEGQNPSLSGELSDVDILSPEGRESYARVAMLSRQVSRRLQEEAEAALRREEAAQHAEEQRQEREERARQAADDEARRQERGEAADASGEDREADRLPGIAAHAAQAAYGEEAGKSGTESGPQAARSDSPSEAAAASQADGETGRQAPLHLVV</sequence>
<reference evidence="2" key="1">
    <citation type="journal article" date="2021" name="PeerJ">
        <title>Extensive microbial diversity within the chicken gut microbiome revealed by metagenomics and culture.</title>
        <authorList>
            <person name="Gilroy R."/>
            <person name="Ravi A."/>
            <person name="Getino M."/>
            <person name="Pursley I."/>
            <person name="Horton D.L."/>
            <person name="Alikhan N.F."/>
            <person name="Baker D."/>
            <person name="Gharbi K."/>
            <person name="Hall N."/>
            <person name="Watson M."/>
            <person name="Adriaenssens E.M."/>
            <person name="Foster-Nyarko E."/>
            <person name="Jarju S."/>
            <person name="Secka A."/>
            <person name="Antonio M."/>
            <person name="Oren A."/>
            <person name="Chaudhuri R.R."/>
            <person name="La Ragione R."/>
            <person name="Hildebrand F."/>
            <person name="Pallen M.J."/>
        </authorList>
    </citation>
    <scope>NUCLEOTIDE SEQUENCE</scope>
    <source>
        <strain evidence="2">5032</strain>
    </source>
</reference>
<feature type="compositionally biased region" description="Polar residues" evidence="1">
    <location>
        <begin position="152"/>
        <end position="165"/>
    </location>
</feature>
<feature type="compositionally biased region" description="Polar residues" evidence="1">
    <location>
        <begin position="31"/>
        <end position="45"/>
    </location>
</feature>
<reference evidence="2" key="2">
    <citation type="submission" date="2021-04" db="EMBL/GenBank/DDBJ databases">
        <authorList>
            <person name="Gilroy R."/>
        </authorList>
    </citation>
    <scope>NUCLEOTIDE SEQUENCE</scope>
    <source>
        <strain evidence="2">5032</strain>
    </source>
</reference>
<evidence type="ECO:0000313" key="3">
    <source>
        <dbReference type="Proteomes" id="UP000823821"/>
    </source>
</evidence>
<evidence type="ECO:0000256" key="1">
    <source>
        <dbReference type="SAM" id="MobiDB-lite"/>
    </source>
</evidence>
<organism evidence="2 3">
    <name type="scientific">Candidatus Desulfovibrio intestinavium</name>
    <dbReference type="NCBI Taxonomy" id="2838534"/>
    <lineage>
        <taxon>Bacteria</taxon>
        <taxon>Pseudomonadati</taxon>
        <taxon>Thermodesulfobacteriota</taxon>
        <taxon>Desulfovibrionia</taxon>
        <taxon>Desulfovibrionales</taxon>
        <taxon>Desulfovibrionaceae</taxon>
        <taxon>Desulfovibrio</taxon>
    </lineage>
</organism>
<gene>
    <name evidence="2" type="ORF">H9784_11180</name>
</gene>
<protein>
    <submittedName>
        <fullName evidence="2">Uncharacterized protein</fullName>
    </submittedName>
</protein>
<feature type="region of interest" description="Disordered" evidence="1">
    <location>
        <begin position="82"/>
        <end position="188"/>
    </location>
</feature>
<accession>A0A9D2HQR2</accession>
<feature type="region of interest" description="Disordered" evidence="1">
    <location>
        <begin position="30"/>
        <end position="51"/>
    </location>
</feature>
<evidence type="ECO:0000313" key="2">
    <source>
        <dbReference type="EMBL" id="HJA80108.1"/>
    </source>
</evidence>
<dbReference type="Proteomes" id="UP000823821">
    <property type="component" value="Unassembled WGS sequence"/>
</dbReference>
<name>A0A9D2HQR2_9BACT</name>
<feature type="compositionally biased region" description="Basic and acidic residues" evidence="1">
    <location>
        <begin position="82"/>
        <end position="131"/>
    </location>
</feature>
<dbReference type="EMBL" id="DWZD01000054">
    <property type="protein sequence ID" value="HJA80108.1"/>
    <property type="molecule type" value="Genomic_DNA"/>
</dbReference>
<comment type="caution">
    <text evidence="2">The sequence shown here is derived from an EMBL/GenBank/DDBJ whole genome shotgun (WGS) entry which is preliminary data.</text>
</comment>
<proteinExistence type="predicted"/>